<dbReference type="RefSeq" id="WP_162799782.1">
    <property type="nucleotide sequence ID" value="NZ_JBHSJF010000005.1"/>
</dbReference>
<evidence type="ECO:0000313" key="2">
    <source>
        <dbReference type="EMBL" id="MFC5067411.1"/>
    </source>
</evidence>
<dbReference type="Proteomes" id="UP001595796">
    <property type="component" value="Unassembled WGS sequence"/>
</dbReference>
<gene>
    <name evidence="2" type="ORF">ACFPFW_05210</name>
</gene>
<keyword evidence="3" id="KW-1185">Reference proteome</keyword>
<proteinExistence type="predicted"/>
<accession>A0ABV9YXT1</accession>
<evidence type="ECO:0000313" key="3">
    <source>
        <dbReference type="Proteomes" id="UP001595796"/>
    </source>
</evidence>
<feature type="domain" description="YDG" evidence="1">
    <location>
        <begin position="1"/>
        <end position="55"/>
    </location>
</feature>
<organism evidence="2 3">
    <name type="scientific">Flaviflagellibacter deserti</name>
    <dbReference type="NCBI Taxonomy" id="2267266"/>
    <lineage>
        <taxon>Bacteria</taxon>
        <taxon>Pseudomonadati</taxon>
        <taxon>Pseudomonadota</taxon>
        <taxon>Alphaproteobacteria</taxon>
        <taxon>Hyphomicrobiales</taxon>
        <taxon>Flaviflagellibacter</taxon>
    </lineage>
</organism>
<evidence type="ECO:0000259" key="1">
    <source>
        <dbReference type="PROSITE" id="PS51015"/>
    </source>
</evidence>
<name>A0ABV9YXT1_9HYPH</name>
<dbReference type="InterPro" id="IPR003105">
    <property type="entry name" value="SRA_YDG"/>
</dbReference>
<dbReference type="EMBL" id="JBHSJF010000005">
    <property type="protein sequence ID" value="MFC5067411.1"/>
    <property type="molecule type" value="Genomic_DNA"/>
</dbReference>
<protein>
    <recommendedName>
        <fullName evidence="1">YDG domain-containing protein</fullName>
    </recommendedName>
</protein>
<sequence>MLFTGEAGSQNATGRYEITRLLPENSSGELQYRLRKLPEGPERVVREHQLTTEAL</sequence>
<comment type="caution">
    <text evidence="2">The sequence shown here is derived from an EMBL/GenBank/DDBJ whole genome shotgun (WGS) entry which is preliminary data.</text>
</comment>
<dbReference type="PROSITE" id="PS51015">
    <property type="entry name" value="YDG"/>
    <property type="match status" value="1"/>
</dbReference>
<reference evidence="3" key="1">
    <citation type="journal article" date="2019" name="Int. J. Syst. Evol. Microbiol.">
        <title>The Global Catalogue of Microorganisms (GCM) 10K type strain sequencing project: providing services to taxonomists for standard genome sequencing and annotation.</title>
        <authorList>
            <consortium name="The Broad Institute Genomics Platform"/>
            <consortium name="The Broad Institute Genome Sequencing Center for Infectious Disease"/>
            <person name="Wu L."/>
            <person name="Ma J."/>
        </authorList>
    </citation>
    <scope>NUCLEOTIDE SEQUENCE [LARGE SCALE GENOMIC DNA]</scope>
    <source>
        <strain evidence="3">CGMCC 1.16444</strain>
    </source>
</reference>